<dbReference type="EMBL" id="AP006618">
    <property type="protein sequence ID" value="BAD58799.1"/>
    <property type="molecule type" value="Genomic_DNA"/>
</dbReference>
<dbReference type="GeneID" id="61136865"/>
<name>Q5YSP2_NOCFA</name>
<dbReference type="RefSeq" id="WP_011210484.1">
    <property type="nucleotide sequence ID" value="NC_006361.1"/>
</dbReference>
<keyword evidence="2" id="KW-1185">Reference proteome</keyword>
<dbReference type="OrthoDB" id="4567621at2"/>
<evidence type="ECO:0000313" key="2">
    <source>
        <dbReference type="Proteomes" id="UP000006820"/>
    </source>
</evidence>
<protein>
    <submittedName>
        <fullName evidence="1">Uncharacterized protein</fullName>
    </submittedName>
</protein>
<dbReference type="STRING" id="247156.NFA_39510"/>
<organism evidence="1 2">
    <name type="scientific">Nocardia farcinica (strain IFM 10152)</name>
    <dbReference type="NCBI Taxonomy" id="247156"/>
    <lineage>
        <taxon>Bacteria</taxon>
        <taxon>Bacillati</taxon>
        <taxon>Actinomycetota</taxon>
        <taxon>Actinomycetes</taxon>
        <taxon>Mycobacteriales</taxon>
        <taxon>Nocardiaceae</taxon>
        <taxon>Nocardia</taxon>
    </lineage>
</organism>
<dbReference type="AlphaFoldDB" id="Q5YSP2"/>
<accession>Q5YSP2</accession>
<dbReference type="KEGG" id="nfa:NFA_39510"/>
<dbReference type="HOGENOM" id="CLU_1990322_0_0_11"/>
<gene>
    <name evidence="1" type="ordered locus">NFA_39510</name>
</gene>
<sequence length="125" mass="14133">MSHTIIKPTRDEDFYVVYSSVVDAPIRCGSRAELESTYEHAAADRFARADETGTSSKLGWFGWDEQSITVREGFRPDAYPANAWAAVVARTDLRKLCESVDSSGYWNPPEGIVTWEFFDEEDDRG</sequence>
<proteinExistence type="predicted"/>
<evidence type="ECO:0000313" key="1">
    <source>
        <dbReference type="EMBL" id="BAD58799.1"/>
    </source>
</evidence>
<dbReference type="Proteomes" id="UP000006820">
    <property type="component" value="Chromosome"/>
</dbReference>
<reference evidence="1 2" key="1">
    <citation type="journal article" date="2004" name="Proc. Natl. Acad. Sci. U.S.A.">
        <title>The complete genomic sequence of Nocardia farcinica IFM 10152.</title>
        <authorList>
            <person name="Ishikawa J."/>
            <person name="Yamashita A."/>
            <person name="Mikami Y."/>
            <person name="Hoshino Y."/>
            <person name="Kurita H."/>
            <person name="Hotta K."/>
            <person name="Shiba T."/>
            <person name="Hattori M."/>
        </authorList>
    </citation>
    <scope>NUCLEOTIDE SEQUENCE [LARGE SCALE GENOMIC DNA]</scope>
    <source>
        <strain evidence="1 2">IFM 10152</strain>
    </source>
</reference>